<feature type="non-terminal residue" evidence="1">
    <location>
        <position position="1"/>
    </location>
</feature>
<protein>
    <submittedName>
        <fullName evidence="1">Uncharacterized protein</fullName>
    </submittedName>
</protein>
<dbReference type="AlphaFoldDB" id="K0SH02"/>
<sequence>GSRLLCLVGARRLFRWLAHRGLHCGLVGSRY</sequence>
<gene>
    <name evidence="1" type="ORF">THAOC_15045</name>
</gene>
<keyword evidence="2" id="KW-1185">Reference proteome</keyword>
<dbReference type="Proteomes" id="UP000266841">
    <property type="component" value="Unassembled WGS sequence"/>
</dbReference>
<proteinExistence type="predicted"/>
<accession>K0SH02</accession>
<comment type="caution">
    <text evidence="1">The sequence shown here is derived from an EMBL/GenBank/DDBJ whole genome shotgun (WGS) entry which is preliminary data.</text>
</comment>
<organism evidence="1 2">
    <name type="scientific">Thalassiosira oceanica</name>
    <name type="common">Marine diatom</name>
    <dbReference type="NCBI Taxonomy" id="159749"/>
    <lineage>
        <taxon>Eukaryota</taxon>
        <taxon>Sar</taxon>
        <taxon>Stramenopiles</taxon>
        <taxon>Ochrophyta</taxon>
        <taxon>Bacillariophyta</taxon>
        <taxon>Coscinodiscophyceae</taxon>
        <taxon>Thalassiosirophycidae</taxon>
        <taxon>Thalassiosirales</taxon>
        <taxon>Thalassiosiraceae</taxon>
        <taxon>Thalassiosira</taxon>
    </lineage>
</organism>
<evidence type="ECO:0000313" key="1">
    <source>
        <dbReference type="EMBL" id="EJK64239.1"/>
    </source>
</evidence>
<evidence type="ECO:0000313" key="2">
    <source>
        <dbReference type="Proteomes" id="UP000266841"/>
    </source>
</evidence>
<dbReference type="EMBL" id="AGNL01017491">
    <property type="protein sequence ID" value="EJK64239.1"/>
    <property type="molecule type" value="Genomic_DNA"/>
</dbReference>
<reference evidence="1 2" key="1">
    <citation type="journal article" date="2012" name="Genome Biol.">
        <title>Genome and low-iron response of an oceanic diatom adapted to chronic iron limitation.</title>
        <authorList>
            <person name="Lommer M."/>
            <person name="Specht M."/>
            <person name="Roy A.S."/>
            <person name="Kraemer L."/>
            <person name="Andreson R."/>
            <person name="Gutowska M.A."/>
            <person name="Wolf J."/>
            <person name="Bergner S.V."/>
            <person name="Schilhabel M.B."/>
            <person name="Klostermeier U.C."/>
            <person name="Beiko R.G."/>
            <person name="Rosenstiel P."/>
            <person name="Hippler M."/>
            <person name="Laroche J."/>
        </authorList>
    </citation>
    <scope>NUCLEOTIDE SEQUENCE [LARGE SCALE GENOMIC DNA]</scope>
    <source>
        <strain evidence="1 2">CCMP1005</strain>
    </source>
</reference>
<name>K0SH02_THAOC</name>